<reference evidence="2 3" key="1">
    <citation type="submission" date="2018-11" db="EMBL/GenBank/DDBJ databases">
        <title>Erythrobacter spongiae sp. nov., isolated from a marine sponge.</title>
        <authorList>
            <person name="Zhuang L."/>
            <person name="Luo L."/>
        </authorList>
    </citation>
    <scope>NUCLEOTIDE SEQUENCE [LARGE SCALE GENOMIC DNA]</scope>
    <source>
        <strain evidence="2 3">HN-E23</strain>
    </source>
</reference>
<dbReference type="AlphaFoldDB" id="A0A3N5DLS8"/>
<dbReference type="OrthoDB" id="7848123at2"/>
<feature type="transmembrane region" description="Helical" evidence="1">
    <location>
        <begin position="28"/>
        <end position="45"/>
    </location>
</feature>
<name>A0A3N5DLS8_9SPHN</name>
<dbReference type="InterPro" id="IPR017495">
    <property type="entry name" value="PuhC"/>
</dbReference>
<keyword evidence="3" id="KW-1185">Reference proteome</keyword>
<organism evidence="2 3">
    <name type="scientific">Aurantiacibacter spongiae</name>
    <dbReference type="NCBI Taxonomy" id="2488860"/>
    <lineage>
        <taxon>Bacteria</taxon>
        <taxon>Pseudomonadati</taxon>
        <taxon>Pseudomonadota</taxon>
        <taxon>Alphaproteobacteria</taxon>
        <taxon>Sphingomonadales</taxon>
        <taxon>Erythrobacteraceae</taxon>
        <taxon>Aurantiacibacter</taxon>
    </lineage>
</organism>
<accession>A0A3N5DLS8</accession>
<evidence type="ECO:0000313" key="3">
    <source>
        <dbReference type="Proteomes" id="UP000275232"/>
    </source>
</evidence>
<dbReference type="EMBL" id="RPFZ01000001">
    <property type="protein sequence ID" value="RPF71765.1"/>
    <property type="molecule type" value="Genomic_DNA"/>
</dbReference>
<dbReference type="RefSeq" id="WP_123880515.1">
    <property type="nucleotide sequence ID" value="NZ_RPFZ01000001.1"/>
</dbReference>
<keyword evidence="1" id="KW-0472">Membrane</keyword>
<keyword evidence="1" id="KW-0812">Transmembrane</keyword>
<dbReference type="Proteomes" id="UP000275232">
    <property type="component" value="Unassembled WGS sequence"/>
</dbReference>
<evidence type="ECO:0000313" key="2">
    <source>
        <dbReference type="EMBL" id="RPF71765.1"/>
    </source>
</evidence>
<gene>
    <name evidence="2" type="ORF">EG799_09155</name>
</gene>
<keyword evidence="1" id="KW-1133">Transmembrane helix</keyword>
<comment type="caution">
    <text evidence="2">The sequence shown here is derived from an EMBL/GenBank/DDBJ whole genome shotgun (WGS) entry which is preliminary data.</text>
</comment>
<sequence>MNAQFPPLPQEAEPAPHDHDQIMVPREVVILVAGFLLLSLALIAGSRLTGIGETREGPLAVRETALFTVTGAGRIGDDPVPALVATTEGGERIELAGKGEELFPRLIVRGILTMRARRAIPADRPIALDVSQDGQRVLLDPETGQIFRLAAFGPENGHSFDALLKEPEQ</sequence>
<evidence type="ECO:0008006" key="4">
    <source>
        <dbReference type="Google" id="ProtNLM"/>
    </source>
</evidence>
<proteinExistence type="predicted"/>
<evidence type="ECO:0000256" key="1">
    <source>
        <dbReference type="SAM" id="Phobius"/>
    </source>
</evidence>
<protein>
    <recommendedName>
        <fullName evidence="4">Photosynthetic complex assembly protein</fullName>
    </recommendedName>
</protein>
<dbReference type="NCBIfam" id="TIGR03054">
    <property type="entry name" value="photo_alph_chp1"/>
    <property type="match status" value="1"/>
</dbReference>